<dbReference type="PROSITE" id="PS51257">
    <property type="entry name" value="PROKAR_LIPOPROTEIN"/>
    <property type="match status" value="1"/>
</dbReference>
<dbReference type="Proteomes" id="UP000641454">
    <property type="component" value="Unassembled WGS sequence"/>
</dbReference>
<dbReference type="PANTHER" id="PTHR32060:SF30">
    <property type="entry name" value="CARBOXY-TERMINAL PROCESSING PROTEASE CTPA"/>
    <property type="match status" value="1"/>
</dbReference>
<dbReference type="PANTHER" id="PTHR32060">
    <property type="entry name" value="TAIL-SPECIFIC PROTEASE"/>
    <property type="match status" value="1"/>
</dbReference>
<dbReference type="Gene3D" id="3.90.226.10">
    <property type="entry name" value="2-enoyl-CoA Hydratase, Chain A, domain 1"/>
    <property type="match status" value="1"/>
</dbReference>
<dbReference type="InterPro" id="IPR005151">
    <property type="entry name" value="Tail-specific_protease"/>
</dbReference>
<dbReference type="EMBL" id="JACRUL010000013">
    <property type="protein sequence ID" value="MBC5844269.1"/>
    <property type="molecule type" value="Genomic_DNA"/>
</dbReference>
<dbReference type="SUPFAM" id="SSF52096">
    <property type="entry name" value="ClpP/crotonase"/>
    <property type="match status" value="1"/>
</dbReference>
<organism evidence="2 3">
    <name type="scientific">Flavobacterium muglaense</name>
    <dbReference type="NCBI Taxonomy" id="2764716"/>
    <lineage>
        <taxon>Bacteria</taxon>
        <taxon>Pseudomonadati</taxon>
        <taxon>Bacteroidota</taxon>
        <taxon>Flavobacteriia</taxon>
        <taxon>Flavobacteriales</taxon>
        <taxon>Flavobacteriaceae</taxon>
        <taxon>Flavobacterium</taxon>
    </lineage>
</organism>
<keyword evidence="3" id="KW-1185">Reference proteome</keyword>
<dbReference type="GO" id="GO:0008236">
    <property type="term" value="F:serine-type peptidase activity"/>
    <property type="evidence" value="ECO:0007669"/>
    <property type="project" value="InterPro"/>
</dbReference>
<comment type="caution">
    <text evidence="2">The sequence shown here is derived from an EMBL/GenBank/DDBJ whole genome shotgun (WGS) entry which is preliminary data.</text>
</comment>
<dbReference type="InterPro" id="IPR029045">
    <property type="entry name" value="ClpP/crotonase-like_dom_sf"/>
</dbReference>
<evidence type="ECO:0000313" key="3">
    <source>
        <dbReference type="Proteomes" id="UP000641454"/>
    </source>
</evidence>
<dbReference type="GO" id="GO:0030288">
    <property type="term" value="C:outer membrane-bounded periplasmic space"/>
    <property type="evidence" value="ECO:0007669"/>
    <property type="project" value="TreeGrafter"/>
</dbReference>
<name>A0A923MYZ2_9FLAO</name>
<evidence type="ECO:0000259" key="1">
    <source>
        <dbReference type="SMART" id="SM00245"/>
    </source>
</evidence>
<dbReference type="GO" id="GO:0004175">
    <property type="term" value="F:endopeptidase activity"/>
    <property type="evidence" value="ECO:0007669"/>
    <property type="project" value="TreeGrafter"/>
</dbReference>
<dbReference type="AlphaFoldDB" id="A0A923MYZ2"/>
<protein>
    <submittedName>
        <fullName evidence="2">Peptidase S41</fullName>
    </submittedName>
</protein>
<dbReference type="SMART" id="SM00245">
    <property type="entry name" value="TSPc"/>
    <property type="match status" value="1"/>
</dbReference>
<evidence type="ECO:0000313" key="2">
    <source>
        <dbReference type="EMBL" id="MBC5844269.1"/>
    </source>
</evidence>
<sequence>MKKATLFVLTTILILGCSAAKIRKNNTQLEQLIAINDLKADVDYMHKNILQLHPDLYRYIDKAAFDYKFDSIKNTIHSPMNNVAFYKKISPLVASIRQGHSFIYAPAKQLDKKESKAMTKKGTGPFSQFDFASFNDKLYVIKNKSYNPAMKVGSEVVAVNGIKPIDVINEHNHYYSSDGYNTTFKTNTYSRRFSNYFTDDYGYKDSLKYDYKINDSIKTVTILRRNKDTAKTSVQKLVSKKIVVDKAQQKALKRRRKIAGFDKANNRYNRNLRFVEKDSSVAILKINSFSLGKYKKFYKETFTAINRHHTKTLIIDLRDNGGGDLSEIVNLYSYLSHDDFIFLDESEVVSKASLFRGAYFNEGSILKKSIKALFSPLVYGYLLFSVHKKDDGKNYIVNNSKIRKIDEKTFKGKLYVLINGGSFSASSIISSNLKGSKRATFVGEETGGAYNGTVAGFMPIVKLPNSKLKMRIGTLLIAPHYKTDIEGHGIYPDVAIKPTLQDVISGNDPELNWILKDLQNN</sequence>
<dbReference type="GO" id="GO:0006508">
    <property type="term" value="P:proteolysis"/>
    <property type="evidence" value="ECO:0007669"/>
    <property type="project" value="InterPro"/>
</dbReference>
<gene>
    <name evidence="2" type="ORF">H8R25_07445</name>
</gene>
<feature type="domain" description="Tail specific protease" evidence="1">
    <location>
        <begin position="245"/>
        <end position="497"/>
    </location>
</feature>
<reference evidence="2 3" key="1">
    <citation type="submission" date="2020-08" db="EMBL/GenBank/DDBJ databases">
        <title>Description of novel Flavobacterium F-392 isolate.</title>
        <authorList>
            <person name="Saticioglu I.B."/>
            <person name="Duman M."/>
            <person name="Altun S."/>
        </authorList>
    </citation>
    <scope>NUCLEOTIDE SEQUENCE [LARGE SCALE GENOMIC DNA]</scope>
    <source>
        <strain evidence="2 3">F-392</strain>
    </source>
</reference>
<dbReference type="GO" id="GO:0007165">
    <property type="term" value="P:signal transduction"/>
    <property type="evidence" value="ECO:0007669"/>
    <property type="project" value="TreeGrafter"/>
</dbReference>
<proteinExistence type="predicted"/>
<accession>A0A923MYZ2</accession>
<dbReference type="Pfam" id="PF03572">
    <property type="entry name" value="Peptidase_S41"/>
    <property type="match status" value="1"/>
</dbReference>
<dbReference type="RefSeq" id="WP_187017939.1">
    <property type="nucleotide sequence ID" value="NZ_JACRUK010000013.1"/>
</dbReference>